<dbReference type="PANTHER" id="PTHR15081:SF1">
    <property type="entry name" value="NUCLEAR AUTOANTIGENIC SPERM PROTEIN"/>
    <property type="match status" value="1"/>
</dbReference>
<dbReference type="AlphaFoldDB" id="A0A084GCX1"/>
<evidence type="ECO:0000313" key="6">
    <source>
        <dbReference type="EMBL" id="KEZ45183.1"/>
    </source>
</evidence>
<dbReference type="Gene3D" id="1.25.40.10">
    <property type="entry name" value="Tetratricopeptide repeat domain"/>
    <property type="match status" value="1"/>
</dbReference>
<name>A0A084GCX1_PSEDA</name>
<evidence type="ECO:0000256" key="1">
    <source>
        <dbReference type="ARBA" id="ARBA00022737"/>
    </source>
</evidence>
<protein>
    <recommendedName>
        <fullName evidence="5">Tetratricopeptide SHNi-TPR domain-containing protein</fullName>
    </recommendedName>
</protein>
<feature type="domain" description="Tetratricopeptide SHNi-TPR" evidence="5">
    <location>
        <begin position="270"/>
        <end position="307"/>
    </location>
</feature>
<comment type="caution">
    <text evidence="6">The sequence shown here is derived from an EMBL/GenBank/DDBJ whole genome shotgun (WGS) entry which is preliminary data.</text>
</comment>
<accession>A0A084GCX1</accession>
<dbReference type="EMBL" id="JOWA01000086">
    <property type="protein sequence ID" value="KEZ45183.1"/>
    <property type="molecule type" value="Genomic_DNA"/>
</dbReference>
<dbReference type="GO" id="GO:0006335">
    <property type="term" value="P:DNA replication-dependent chromatin assembly"/>
    <property type="evidence" value="ECO:0007669"/>
    <property type="project" value="TreeGrafter"/>
</dbReference>
<dbReference type="GO" id="GO:0005654">
    <property type="term" value="C:nucleoplasm"/>
    <property type="evidence" value="ECO:0007669"/>
    <property type="project" value="TreeGrafter"/>
</dbReference>
<evidence type="ECO:0000313" key="7">
    <source>
        <dbReference type="Proteomes" id="UP000028545"/>
    </source>
</evidence>
<organism evidence="6 7">
    <name type="scientific">Pseudallescheria apiosperma</name>
    <name type="common">Scedosporium apiospermum</name>
    <dbReference type="NCBI Taxonomy" id="563466"/>
    <lineage>
        <taxon>Eukaryota</taxon>
        <taxon>Fungi</taxon>
        <taxon>Dikarya</taxon>
        <taxon>Ascomycota</taxon>
        <taxon>Pezizomycotina</taxon>
        <taxon>Sordariomycetes</taxon>
        <taxon>Hypocreomycetidae</taxon>
        <taxon>Microascales</taxon>
        <taxon>Microascaceae</taxon>
        <taxon>Scedosporium</taxon>
    </lineage>
</organism>
<dbReference type="OrthoDB" id="5587616at2759"/>
<feature type="region of interest" description="Disordered" evidence="4">
    <location>
        <begin position="241"/>
        <end position="263"/>
    </location>
</feature>
<dbReference type="VEuPathDB" id="FungiDB:SAPIO_CDS2636"/>
<feature type="coiled-coil region" evidence="3">
    <location>
        <begin position="348"/>
        <end position="398"/>
    </location>
</feature>
<feature type="compositionally biased region" description="Basic and acidic residues" evidence="4">
    <location>
        <begin position="476"/>
        <end position="500"/>
    </location>
</feature>
<dbReference type="PANTHER" id="PTHR15081">
    <property type="entry name" value="NUCLEAR AUTOANTIGENIC SPERM PROTEIN NASP -RELATED"/>
    <property type="match status" value="1"/>
</dbReference>
<feature type="compositionally biased region" description="Basic and acidic residues" evidence="4">
    <location>
        <begin position="135"/>
        <end position="159"/>
    </location>
</feature>
<feature type="region of interest" description="Disordered" evidence="4">
    <location>
        <begin position="128"/>
        <end position="222"/>
    </location>
</feature>
<evidence type="ECO:0000256" key="4">
    <source>
        <dbReference type="SAM" id="MobiDB-lite"/>
    </source>
</evidence>
<evidence type="ECO:0000259" key="5">
    <source>
        <dbReference type="Pfam" id="PF10516"/>
    </source>
</evidence>
<dbReference type="Pfam" id="PF10516">
    <property type="entry name" value="SHNi-TPR"/>
    <property type="match status" value="1"/>
</dbReference>
<reference evidence="6 7" key="1">
    <citation type="journal article" date="2014" name="Genome Announc.">
        <title>Draft genome sequence of the pathogenic fungus Scedosporium apiospermum.</title>
        <authorList>
            <person name="Vandeputte P."/>
            <person name="Ghamrawi S."/>
            <person name="Rechenmann M."/>
            <person name="Iltis A."/>
            <person name="Giraud S."/>
            <person name="Fleury M."/>
            <person name="Thornton C."/>
            <person name="Delhaes L."/>
            <person name="Meyer W."/>
            <person name="Papon N."/>
            <person name="Bouchara J.P."/>
        </authorList>
    </citation>
    <scope>NUCLEOTIDE SEQUENCE [LARGE SCALE GENOMIC DNA]</scope>
    <source>
        <strain evidence="6 7">IHEM 14462</strain>
    </source>
</reference>
<feature type="compositionally biased region" description="Acidic residues" evidence="4">
    <location>
        <begin position="198"/>
        <end position="222"/>
    </location>
</feature>
<dbReference type="GeneID" id="27721708"/>
<dbReference type="InterPro" id="IPR051730">
    <property type="entry name" value="NASP-like"/>
</dbReference>
<gene>
    <name evidence="6" type="ORF">SAPIO_CDS2636</name>
</gene>
<keyword evidence="1" id="KW-0677">Repeat</keyword>
<dbReference type="HOGENOM" id="CLU_028900_1_0_1"/>
<dbReference type="Proteomes" id="UP000028545">
    <property type="component" value="Unassembled WGS sequence"/>
</dbReference>
<feature type="compositionally biased region" description="Basic and acidic residues" evidence="4">
    <location>
        <begin position="167"/>
        <end position="181"/>
    </location>
</feature>
<dbReference type="InterPro" id="IPR011990">
    <property type="entry name" value="TPR-like_helical_dom_sf"/>
</dbReference>
<evidence type="ECO:0000256" key="3">
    <source>
        <dbReference type="SAM" id="Coils"/>
    </source>
</evidence>
<feature type="compositionally biased region" description="Basic and acidic residues" evidence="4">
    <location>
        <begin position="241"/>
        <end position="252"/>
    </location>
</feature>
<keyword evidence="3" id="KW-0175">Coiled coil</keyword>
<dbReference type="KEGG" id="sapo:SAPIO_CDS2636"/>
<feature type="region of interest" description="Disordered" evidence="4">
    <location>
        <begin position="1"/>
        <end position="64"/>
    </location>
</feature>
<dbReference type="InterPro" id="IPR019544">
    <property type="entry name" value="Tetratricopeptide_SHNi-TPR_dom"/>
</dbReference>
<dbReference type="RefSeq" id="XP_016644982.1">
    <property type="nucleotide sequence ID" value="XM_016785606.1"/>
</dbReference>
<sequence>MSDATEPKAVPVEEVSATATEPTTSEPAPPLTGANVDDAQTPAADATKDGDEEEEDEEERKSRKVTLADLCAKGTALYVKKKYEESAECYAKAAERQAELNGEMDPENAEILFLYGRSLFKVGQAKSDVLGGKAGGDKQQKKAPAEKKAAKPKEDRKGEPSGSVTVEEGKKDVKEEDKKAEVAVPSTKKPLFQFTGDENFEDSDEEEEEGGDEEEEEEEEDDLAVAFEILDLARVLYSKKLENLESREKTEEEKEGDEDPLLRHVKERLADTHDLLAEISLENERYPNAITDSRASLKYKQQLYPKESEIIAEAHFKLSLALEFASITTDEGGNKTDSVDQEQRDEAVKELELAIESTKLKLQAKEVDLATMASPEDNELTRQEIADVKDIIADMEQRLVDLRGPPIDLNETLYGEQGLGKLGGILGAAVGGSSAEKQAAIQEAKKTATDLSGLVRKKQKEQKDESKPSTPTAETNGKRKAEDDAESEESKKAKVEEATA</sequence>
<proteinExistence type="predicted"/>
<evidence type="ECO:0000256" key="2">
    <source>
        <dbReference type="ARBA" id="ARBA00022803"/>
    </source>
</evidence>
<keyword evidence="7" id="KW-1185">Reference proteome</keyword>
<feature type="compositionally biased region" description="Low complexity" evidence="4">
    <location>
        <begin position="12"/>
        <end position="26"/>
    </location>
</feature>
<keyword evidence="2" id="KW-0802">TPR repeat</keyword>
<feature type="region of interest" description="Disordered" evidence="4">
    <location>
        <begin position="435"/>
        <end position="500"/>
    </location>
</feature>
<dbReference type="GO" id="GO:0042393">
    <property type="term" value="F:histone binding"/>
    <property type="evidence" value="ECO:0007669"/>
    <property type="project" value="TreeGrafter"/>
</dbReference>
<dbReference type="OMA" id="IAECHYK"/>
<dbReference type="SUPFAM" id="SSF48452">
    <property type="entry name" value="TPR-like"/>
    <property type="match status" value="1"/>
</dbReference>
<dbReference type="GO" id="GO:0034080">
    <property type="term" value="P:CENP-A containing chromatin assembly"/>
    <property type="evidence" value="ECO:0007669"/>
    <property type="project" value="TreeGrafter"/>
</dbReference>